<keyword evidence="1" id="KW-0175">Coiled coil</keyword>
<dbReference type="OrthoDB" id="9949340at2759"/>
<protein>
    <recommendedName>
        <fullName evidence="4">Coiled-coil domain-containing protein 27</fullName>
    </recommendedName>
</protein>
<proteinExistence type="predicted"/>
<dbReference type="Proteomes" id="UP000829720">
    <property type="component" value="Unassembled WGS sequence"/>
</dbReference>
<accession>A0A8T3DCF0</accession>
<dbReference type="InterPro" id="IPR052642">
    <property type="entry name" value="CC-FHA_domain"/>
</dbReference>
<evidence type="ECO:0000256" key="1">
    <source>
        <dbReference type="SAM" id="Coils"/>
    </source>
</evidence>
<feature type="coiled-coil region" evidence="1">
    <location>
        <begin position="87"/>
        <end position="190"/>
    </location>
</feature>
<dbReference type="EMBL" id="JAERUA010000012">
    <property type="protein sequence ID" value="KAI1892578.1"/>
    <property type="molecule type" value="Genomic_DNA"/>
</dbReference>
<sequence length="294" mass="33484">MEQPGPQCTHATVLSTQEDRQSAHFEMQLEAPQYNAENTVNLVSLVEHTREQDNYDRINKTLTKDLEETKNNLKMSSGAVCSLKRALSAKEGELATSRYQVDELKQELKDRMAQLQAMSRKFSCLREGKANEEVIATLETENDTLRQLTAQLKEELSQKDHQAAHNMDEVQKLQHDLALERASQAELRRQGQANQSITASLHLQLSKSKVSLEQVQSRYERLRVKILQAVYTAPGVKQPLNEISDTELLQTMQNIIDDRTTFHQRLQQKGEKMPPLTTVEVPGAKTTYTSLKRN</sequence>
<evidence type="ECO:0008006" key="4">
    <source>
        <dbReference type="Google" id="ProtNLM"/>
    </source>
</evidence>
<evidence type="ECO:0000313" key="3">
    <source>
        <dbReference type="Proteomes" id="UP000829720"/>
    </source>
</evidence>
<reference evidence="2" key="1">
    <citation type="submission" date="2021-01" db="EMBL/GenBank/DDBJ databases">
        <authorList>
            <person name="Zahm M."/>
            <person name="Roques C."/>
            <person name="Cabau C."/>
            <person name="Klopp C."/>
            <person name="Donnadieu C."/>
            <person name="Jouanno E."/>
            <person name="Lampietro C."/>
            <person name="Louis A."/>
            <person name="Herpin A."/>
            <person name="Echchiki A."/>
            <person name="Berthelot C."/>
            <person name="Parey E."/>
            <person name="Roest-Crollius H."/>
            <person name="Braasch I."/>
            <person name="Postlethwait J."/>
            <person name="Bobe J."/>
            <person name="Montfort J."/>
            <person name="Bouchez O."/>
            <person name="Begum T."/>
            <person name="Mejri S."/>
            <person name="Adams A."/>
            <person name="Chen W.-J."/>
            <person name="Guiguen Y."/>
        </authorList>
    </citation>
    <scope>NUCLEOTIDE SEQUENCE</scope>
    <source>
        <tissue evidence="2">Blood</tissue>
    </source>
</reference>
<dbReference type="PANTHER" id="PTHR18853:SF9">
    <property type="entry name" value="COILED-COIL DOMAIN-CONTAINING PROTEIN 27"/>
    <property type="match status" value="1"/>
</dbReference>
<comment type="caution">
    <text evidence="2">The sequence shown here is derived from an EMBL/GenBank/DDBJ whole genome shotgun (WGS) entry which is preliminary data.</text>
</comment>
<organism evidence="2 3">
    <name type="scientific">Albula goreensis</name>
    <dbReference type="NCBI Taxonomy" id="1534307"/>
    <lineage>
        <taxon>Eukaryota</taxon>
        <taxon>Metazoa</taxon>
        <taxon>Chordata</taxon>
        <taxon>Craniata</taxon>
        <taxon>Vertebrata</taxon>
        <taxon>Euteleostomi</taxon>
        <taxon>Actinopterygii</taxon>
        <taxon>Neopterygii</taxon>
        <taxon>Teleostei</taxon>
        <taxon>Albuliformes</taxon>
        <taxon>Albulidae</taxon>
        <taxon>Albula</taxon>
    </lineage>
</organism>
<dbReference type="PANTHER" id="PTHR18853">
    <property type="entry name" value="FORKHEAD-ASSOCIATED DOMAIN-CONTAINING PROTEIN 1-RELATED"/>
    <property type="match status" value="1"/>
</dbReference>
<keyword evidence="3" id="KW-1185">Reference proteome</keyword>
<name>A0A8T3DCF0_9TELE</name>
<evidence type="ECO:0000313" key="2">
    <source>
        <dbReference type="EMBL" id="KAI1892578.1"/>
    </source>
</evidence>
<dbReference type="AlphaFoldDB" id="A0A8T3DCF0"/>
<gene>
    <name evidence="2" type="ORF">AGOR_G00135020</name>
</gene>